<feature type="region of interest" description="Disordered" evidence="1">
    <location>
        <begin position="195"/>
        <end position="224"/>
    </location>
</feature>
<dbReference type="Proteomes" id="UP000287166">
    <property type="component" value="Unassembled WGS sequence"/>
</dbReference>
<dbReference type="AlphaFoldDB" id="A0A401GDW6"/>
<organism evidence="2 3">
    <name type="scientific">Sparassis crispa</name>
    <dbReference type="NCBI Taxonomy" id="139825"/>
    <lineage>
        <taxon>Eukaryota</taxon>
        <taxon>Fungi</taxon>
        <taxon>Dikarya</taxon>
        <taxon>Basidiomycota</taxon>
        <taxon>Agaricomycotina</taxon>
        <taxon>Agaricomycetes</taxon>
        <taxon>Polyporales</taxon>
        <taxon>Sparassidaceae</taxon>
        <taxon>Sparassis</taxon>
    </lineage>
</organism>
<proteinExistence type="predicted"/>
<protein>
    <submittedName>
        <fullName evidence="2">Uncharacterized protein</fullName>
    </submittedName>
</protein>
<dbReference type="RefSeq" id="XP_027611228.1">
    <property type="nucleotide sequence ID" value="XM_027755427.1"/>
</dbReference>
<evidence type="ECO:0000256" key="1">
    <source>
        <dbReference type="SAM" id="MobiDB-lite"/>
    </source>
</evidence>
<dbReference type="InParanoid" id="A0A401GDW6"/>
<gene>
    <name evidence="2" type="ORF">SCP_0300300</name>
</gene>
<dbReference type="GeneID" id="38777232"/>
<sequence>MSQRSVHSLLESIAKVEFRSALTKLFHAKYDNSERERTTIDSALSRTVVLRNAEDVLPGLLEGKVIRDWIKRQGNMKLYLTTGIKLFVDAQVSTRRASDVETSVSATIPVTDVVTAATGVALAFAGAADGTLSGLSSGHSTLKTTFTSVAETIFAIEYRQLKNFRKFLFGYEFEDVRLQPAVRTPYHKIRRILVTDSPPADGESDDEQGASSARDTFIEDDFTPDDGGFAEYWALPEDTVMENDFMPNDGAFAFEENGYEIWCWAAANEDEAVGK</sequence>
<keyword evidence="3" id="KW-1185">Reference proteome</keyword>
<dbReference type="EMBL" id="BFAD01000003">
    <property type="protein sequence ID" value="GBE80315.1"/>
    <property type="molecule type" value="Genomic_DNA"/>
</dbReference>
<accession>A0A401GDW6</accession>
<name>A0A401GDW6_9APHY</name>
<evidence type="ECO:0000313" key="2">
    <source>
        <dbReference type="EMBL" id="GBE80315.1"/>
    </source>
</evidence>
<evidence type="ECO:0000313" key="3">
    <source>
        <dbReference type="Proteomes" id="UP000287166"/>
    </source>
</evidence>
<dbReference type="OrthoDB" id="5410365at2759"/>
<comment type="caution">
    <text evidence="2">The sequence shown here is derived from an EMBL/GenBank/DDBJ whole genome shotgun (WGS) entry which is preliminary data.</text>
</comment>
<reference evidence="2 3" key="1">
    <citation type="journal article" date="2018" name="Sci. Rep.">
        <title>Genome sequence of the cauliflower mushroom Sparassis crispa (Hanabiratake) and its association with beneficial usage.</title>
        <authorList>
            <person name="Kiyama R."/>
            <person name="Furutani Y."/>
            <person name="Kawaguchi K."/>
            <person name="Nakanishi T."/>
        </authorList>
    </citation>
    <scope>NUCLEOTIDE SEQUENCE [LARGE SCALE GENOMIC DNA]</scope>
</reference>